<keyword evidence="5" id="KW-1185">Reference proteome</keyword>
<evidence type="ECO:0000313" key="4">
    <source>
        <dbReference type="EMBL" id="GIF89193.1"/>
    </source>
</evidence>
<dbReference type="Gene3D" id="2.40.50.100">
    <property type="match status" value="1"/>
</dbReference>
<dbReference type="PANTHER" id="PTHR30469">
    <property type="entry name" value="MULTIDRUG RESISTANCE PROTEIN MDTA"/>
    <property type="match status" value="1"/>
</dbReference>
<feature type="chain" id="PRO_5038810161" description="YknX-like C-terminal permuted SH3-like domain-containing protein" evidence="2">
    <location>
        <begin position="29"/>
        <end position="453"/>
    </location>
</feature>
<keyword evidence="2" id="KW-0732">Signal</keyword>
<feature type="signal peptide" evidence="2">
    <location>
        <begin position="1"/>
        <end position="28"/>
    </location>
</feature>
<dbReference type="NCBIfam" id="TIGR01730">
    <property type="entry name" value="RND_mfp"/>
    <property type="match status" value="1"/>
</dbReference>
<dbReference type="AlphaFoldDB" id="A0A8J3K2G9"/>
<comment type="similarity">
    <text evidence="1">Belongs to the membrane fusion protein (MFP) (TC 8.A.1) family.</text>
</comment>
<sequence length="453" mass="47285">MTAVTRTFTTRHAVIGLTAVAMPLTLTAAAVKDPIDPAIQIDDVRRVSVSEVIDVPAQVNARNAATLRAAARGVLVDLVVEPGQLVEAGDVLGVIDSPIAQQRLARAQAAADTVKVIHKITPASLDDLICDIQEQGNNQYDAAKDRARLIPVPKLRDKVLDQIDEEQDQFNDTIDDLNDFTDDVDKNLSKIYKILVGLNGVLRLLTQSALDAAQNTVDALTLRAPIAGTVQLGGPESNAVISELLADRLPQGPLASLLPGLTGIDIGTGGAGDAGVDATPQEGDPVTAGKAIVTIVDASVLTVVGQLDETDVLQVRQGDEASVSLEATPGTTYTATVLSIDTLPTPAARGGVSYRTTFSLEGPLDPAPLPGMTGTAHLPLGGTTASLSVPLKAVLQEAGQHFVWLVRAGRAVKQLVKAGKAGPDRQEILEGLEDGDRLVVSGLEKIIDGMTVE</sequence>
<dbReference type="InterPro" id="IPR006143">
    <property type="entry name" value="RND_pump_MFP"/>
</dbReference>
<feature type="domain" description="YknX-like C-terminal permuted SH3-like" evidence="3">
    <location>
        <begin position="387"/>
        <end position="453"/>
    </location>
</feature>
<dbReference type="Gene3D" id="2.40.30.170">
    <property type="match status" value="1"/>
</dbReference>
<reference evidence="4 5" key="1">
    <citation type="submission" date="2021-01" db="EMBL/GenBank/DDBJ databases">
        <title>Whole genome shotgun sequence of Catellatospora chokoriensis NBRC 107358.</title>
        <authorList>
            <person name="Komaki H."/>
            <person name="Tamura T."/>
        </authorList>
    </citation>
    <scope>NUCLEOTIDE SEQUENCE [LARGE SCALE GENOMIC DNA]</scope>
    <source>
        <strain evidence="4 5">NBRC 107358</strain>
    </source>
</reference>
<protein>
    <recommendedName>
        <fullName evidence="3">YknX-like C-terminal permuted SH3-like domain-containing protein</fullName>
    </recommendedName>
</protein>
<dbReference type="GO" id="GO:0015562">
    <property type="term" value="F:efflux transmembrane transporter activity"/>
    <property type="evidence" value="ECO:0007669"/>
    <property type="project" value="TreeGrafter"/>
</dbReference>
<name>A0A8J3K2G9_9ACTN</name>
<evidence type="ECO:0000256" key="1">
    <source>
        <dbReference type="ARBA" id="ARBA00009477"/>
    </source>
</evidence>
<dbReference type="PANTHER" id="PTHR30469:SF20">
    <property type="entry name" value="EFFLUX RND TRANSPORTER PERIPLASMIC ADAPTOR SUBUNIT"/>
    <property type="match status" value="1"/>
</dbReference>
<dbReference type="Pfam" id="PF25989">
    <property type="entry name" value="YknX_C"/>
    <property type="match status" value="1"/>
</dbReference>
<evidence type="ECO:0000256" key="2">
    <source>
        <dbReference type="SAM" id="SignalP"/>
    </source>
</evidence>
<dbReference type="SUPFAM" id="SSF111369">
    <property type="entry name" value="HlyD-like secretion proteins"/>
    <property type="match status" value="1"/>
</dbReference>
<dbReference type="Proteomes" id="UP000619293">
    <property type="component" value="Unassembled WGS sequence"/>
</dbReference>
<evidence type="ECO:0000259" key="3">
    <source>
        <dbReference type="Pfam" id="PF25989"/>
    </source>
</evidence>
<dbReference type="GO" id="GO:1990281">
    <property type="term" value="C:efflux pump complex"/>
    <property type="evidence" value="ECO:0007669"/>
    <property type="project" value="TreeGrafter"/>
</dbReference>
<dbReference type="InterPro" id="IPR058637">
    <property type="entry name" value="YknX-like_C"/>
</dbReference>
<organism evidence="4 5">
    <name type="scientific">Catellatospora chokoriensis</name>
    <dbReference type="NCBI Taxonomy" id="310353"/>
    <lineage>
        <taxon>Bacteria</taxon>
        <taxon>Bacillati</taxon>
        <taxon>Actinomycetota</taxon>
        <taxon>Actinomycetes</taxon>
        <taxon>Micromonosporales</taxon>
        <taxon>Micromonosporaceae</taxon>
        <taxon>Catellatospora</taxon>
    </lineage>
</organism>
<dbReference type="Gene3D" id="1.10.287.470">
    <property type="entry name" value="Helix hairpin bin"/>
    <property type="match status" value="1"/>
</dbReference>
<proteinExistence type="inferred from homology"/>
<gene>
    <name evidence="4" type="ORF">Cch02nite_26370</name>
</gene>
<evidence type="ECO:0000313" key="5">
    <source>
        <dbReference type="Proteomes" id="UP000619293"/>
    </source>
</evidence>
<dbReference type="EMBL" id="BONG01000013">
    <property type="protein sequence ID" value="GIF89193.1"/>
    <property type="molecule type" value="Genomic_DNA"/>
</dbReference>
<dbReference type="Gene3D" id="2.40.420.20">
    <property type="match status" value="1"/>
</dbReference>
<comment type="caution">
    <text evidence="4">The sequence shown here is derived from an EMBL/GenBank/DDBJ whole genome shotgun (WGS) entry which is preliminary data.</text>
</comment>
<accession>A0A8J3K2G9</accession>